<dbReference type="GO" id="GO:0004016">
    <property type="term" value="F:adenylate cyclase activity"/>
    <property type="evidence" value="ECO:0007669"/>
    <property type="project" value="UniProtKB-EC"/>
</dbReference>
<evidence type="ECO:0000256" key="15">
    <source>
        <dbReference type="RuleBase" id="RU000405"/>
    </source>
</evidence>
<proteinExistence type="inferred from homology"/>
<keyword evidence="10" id="KW-0460">Magnesium</keyword>
<feature type="domain" description="Guanylate cyclase" evidence="17">
    <location>
        <begin position="1"/>
        <end position="57"/>
    </location>
</feature>
<dbReference type="Gene3D" id="3.30.70.1230">
    <property type="entry name" value="Nucleotide cyclase"/>
    <property type="match status" value="1"/>
</dbReference>
<dbReference type="EC" id="4.6.1.1" evidence="5"/>
<dbReference type="AlphaFoldDB" id="A0A9Q1EVY3"/>
<evidence type="ECO:0000256" key="14">
    <source>
        <dbReference type="ARBA" id="ARBA00023239"/>
    </source>
</evidence>
<reference evidence="18" key="1">
    <citation type="journal article" date="2023" name="Science">
        <title>Genome structures resolve the early diversification of teleost fishes.</title>
        <authorList>
            <person name="Parey E."/>
            <person name="Louis A."/>
            <person name="Montfort J."/>
            <person name="Bouchez O."/>
            <person name="Roques C."/>
            <person name="Iampietro C."/>
            <person name="Lluch J."/>
            <person name="Castinel A."/>
            <person name="Donnadieu C."/>
            <person name="Desvignes T."/>
            <person name="Floi Bucao C."/>
            <person name="Jouanno E."/>
            <person name="Wen M."/>
            <person name="Mejri S."/>
            <person name="Dirks R."/>
            <person name="Jansen H."/>
            <person name="Henkel C."/>
            <person name="Chen W.J."/>
            <person name="Zahm M."/>
            <person name="Cabau C."/>
            <person name="Klopp C."/>
            <person name="Thompson A.W."/>
            <person name="Robinson-Rechavi M."/>
            <person name="Braasch I."/>
            <person name="Lecointre G."/>
            <person name="Bobe J."/>
            <person name="Postlethwait J.H."/>
            <person name="Berthelot C."/>
            <person name="Roest Crollius H."/>
            <person name="Guiguen Y."/>
        </authorList>
    </citation>
    <scope>NUCLEOTIDE SEQUENCE</scope>
    <source>
        <strain evidence="18">WJC10195</strain>
    </source>
</reference>
<feature type="region of interest" description="Disordered" evidence="16">
    <location>
        <begin position="86"/>
        <end position="106"/>
    </location>
</feature>
<dbReference type="PANTHER" id="PTHR45627:SF8">
    <property type="entry name" value="ADENYLATE CYCLASE TYPE 9"/>
    <property type="match status" value="1"/>
</dbReference>
<dbReference type="GO" id="GO:0046872">
    <property type="term" value="F:metal ion binding"/>
    <property type="evidence" value="ECO:0007669"/>
    <property type="project" value="UniProtKB-KW"/>
</dbReference>
<dbReference type="InterPro" id="IPR018297">
    <property type="entry name" value="A/G_cyclase_CS"/>
</dbReference>
<dbReference type="OrthoDB" id="10006362at2759"/>
<dbReference type="EMBL" id="JAINUF010000012">
    <property type="protein sequence ID" value="KAJ8346058.1"/>
    <property type="molecule type" value="Genomic_DNA"/>
</dbReference>
<dbReference type="GO" id="GO:0035556">
    <property type="term" value="P:intracellular signal transduction"/>
    <property type="evidence" value="ECO:0007669"/>
    <property type="project" value="InterPro"/>
</dbReference>
<evidence type="ECO:0000256" key="10">
    <source>
        <dbReference type="ARBA" id="ARBA00022842"/>
    </source>
</evidence>
<evidence type="ECO:0000256" key="3">
    <source>
        <dbReference type="ARBA" id="ARBA00001946"/>
    </source>
</evidence>
<dbReference type="PROSITE" id="PS50125">
    <property type="entry name" value="GUANYLATE_CYCLASE_2"/>
    <property type="match status" value="1"/>
</dbReference>
<evidence type="ECO:0000256" key="1">
    <source>
        <dbReference type="ARBA" id="ARBA00001593"/>
    </source>
</evidence>
<dbReference type="Proteomes" id="UP001152622">
    <property type="component" value="Chromosome 12"/>
</dbReference>
<keyword evidence="11" id="KW-1133">Transmembrane helix</keyword>
<evidence type="ECO:0000256" key="9">
    <source>
        <dbReference type="ARBA" id="ARBA00022840"/>
    </source>
</evidence>
<comment type="caution">
    <text evidence="18">The sequence shown here is derived from an EMBL/GenBank/DDBJ whole genome shotgun (WGS) entry which is preliminary data.</text>
</comment>
<evidence type="ECO:0000256" key="2">
    <source>
        <dbReference type="ARBA" id="ARBA00001936"/>
    </source>
</evidence>
<gene>
    <name evidence="18" type="ORF">SKAU_G00302510</name>
</gene>
<comment type="similarity">
    <text evidence="15">Belongs to the adenylyl cyclase class-4/guanylyl cyclase family.</text>
</comment>
<dbReference type="CDD" id="cd07302">
    <property type="entry name" value="CHD"/>
    <property type="match status" value="1"/>
</dbReference>
<name>A0A9Q1EVY3_SYNKA</name>
<evidence type="ECO:0000256" key="5">
    <source>
        <dbReference type="ARBA" id="ARBA00012201"/>
    </source>
</evidence>
<keyword evidence="12" id="KW-0115">cAMP biosynthesis</keyword>
<evidence type="ECO:0000313" key="19">
    <source>
        <dbReference type="Proteomes" id="UP001152622"/>
    </source>
</evidence>
<dbReference type="PROSITE" id="PS00452">
    <property type="entry name" value="GUANYLATE_CYCLASE_1"/>
    <property type="match status" value="1"/>
</dbReference>
<comment type="subcellular location">
    <subcellularLocation>
        <location evidence="4">Membrane</location>
        <topology evidence="4">Multi-pass membrane protein</topology>
    </subcellularLocation>
</comment>
<dbReference type="PANTHER" id="PTHR45627">
    <property type="entry name" value="ADENYLATE CYCLASE TYPE 1"/>
    <property type="match status" value="1"/>
</dbReference>
<keyword evidence="9" id="KW-0067">ATP-binding</keyword>
<dbReference type="SUPFAM" id="SSF55073">
    <property type="entry name" value="Nucleotide cyclase"/>
    <property type="match status" value="1"/>
</dbReference>
<keyword evidence="7" id="KW-0479">Metal-binding</keyword>
<comment type="cofactor">
    <cofactor evidence="2">
        <name>Mn(2+)</name>
        <dbReference type="ChEBI" id="CHEBI:29035"/>
    </cofactor>
</comment>
<dbReference type="InterPro" id="IPR001054">
    <property type="entry name" value="A/G_cyclase"/>
</dbReference>
<comment type="catalytic activity">
    <reaction evidence="1">
        <text>ATP = 3',5'-cyclic AMP + diphosphate</text>
        <dbReference type="Rhea" id="RHEA:15389"/>
        <dbReference type="ChEBI" id="CHEBI:30616"/>
        <dbReference type="ChEBI" id="CHEBI:33019"/>
        <dbReference type="ChEBI" id="CHEBI:58165"/>
        <dbReference type="EC" id="4.6.1.1"/>
    </reaction>
</comment>
<evidence type="ECO:0000256" key="7">
    <source>
        <dbReference type="ARBA" id="ARBA00022723"/>
    </source>
</evidence>
<evidence type="ECO:0000313" key="18">
    <source>
        <dbReference type="EMBL" id="KAJ8346058.1"/>
    </source>
</evidence>
<dbReference type="GO" id="GO:0007189">
    <property type="term" value="P:adenylate cyclase-activating G protein-coupled receptor signaling pathway"/>
    <property type="evidence" value="ECO:0007669"/>
    <property type="project" value="TreeGrafter"/>
</dbReference>
<evidence type="ECO:0000256" key="11">
    <source>
        <dbReference type="ARBA" id="ARBA00022989"/>
    </source>
</evidence>
<dbReference type="Pfam" id="PF00211">
    <property type="entry name" value="Guanylate_cyc"/>
    <property type="match status" value="1"/>
</dbReference>
<organism evidence="18 19">
    <name type="scientific">Synaphobranchus kaupii</name>
    <name type="common">Kaup's arrowtooth eel</name>
    <dbReference type="NCBI Taxonomy" id="118154"/>
    <lineage>
        <taxon>Eukaryota</taxon>
        <taxon>Metazoa</taxon>
        <taxon>Chordata</taxon>
        <taxon>Craniata</taxon>
        <taxon>Vertebrata</taxon>
        <taxon>Euteleostomi</taxon>
        <taxon>Actinopterygii</taxon>
        <taxon>Neopterygii</taxon>
        <taxon>Teleostei</taxon>
        <taxon>Anguilliformes</taxon>
        <taxon>Synaphobranchidae</taxon>
        <taxon>Synaphobranchus</taxon>
    </lineage>
</organism>
<keyword evidence="19" id="KW-1185">Reference proteome</keyword>
<evidence type="ECO:0000256" key="4">
    <source>
        <dbReference type="ARBA" id="ARBA00004141"/>
    </source>
</evidence>
<keyword evidence="14 15" id="KW-0456">Lyase</keyword>
<evidence type="ECO:0000256" key="13">
    <source>
        <dbReference type="ARBA" id="ARBA00023136"/>
    </source>
</evidence>
<keyword evidence="13" id="KW-0472">Membrane</keyword>
<comment type="cofactor">
    <cofactor evidence="3">
        <name>Mg(2+)</name>
        <dbReference type="ChEBI" id="CHEBI:18420"/>
    </cofactor>
</comment>
<dbReference type="GO" id="GO:0005886">
    <property type="term" value="C:plasma membrane"/>
    <property type="evidence" value="ECO:0007669"/>
    <property type="project" value="TreeGrafter"/>
</dbReference>
<evidence type="ECO:0000256" key="8">
    <source>
        <dbReference type="ARBA" id="ARBA00022741"/>
    </source>
</evidence>
<evidence type="ECO:0000256" key="6">
    <source>
        <dbReference type="ARBA" id="ARBA00022692"/>
    </source>
</evidence>
<keyword evidence="6" id="KW-0812">Transmembrane</keyword>
<protein>
    <recommendedName>
        <fullName evidence="5">adenylate cyclase</fullName>
        <ecNumber evidence="5">4.6.1.1</ecNumber>
    </recommendedName>
</protein>
<sequence length="125" mass="14175">MGLGMIQAIEQFCQEKREMVDMRVGVHTGTVLCGILGMKRFKFDVWSNDVNLANLMEQLGVAGKVHLSEATAGFLDDRYRREDGRVTERVGHSVGGGAAERKTRVRQKRPEMQMLQYWTISKNIC</sequence>
<evidence type="ECO:0000256" key="12">
    <source>
        <dbReference type="ARBA" id="ARBA00022998"/>
    </source>
</evidence>
<accession>A0A9Q1EVY3</accession>
<dbReference type="GO" id="GO:0006171">
    <property type="term" value="P:cAMP biosynthetic process"/>
    <property type="evidence" value="ECO:0007669"/>
    <property type="project" value="UniProtKB-KW"/>
</dbReference>
<evidence type="ECO:0000259" key="17">
    <source>
        <dbReference type="PROSITE" id="PS50125"/>
    </source>
</evidence>
<dbReference type="GO" id="GO:0005524">
    <property type="term" value="F:ATP binding"/>
    <property type="evidence" value="ECO:0007669"/>
    <property type="project" value="UniProtKB-KW"/>
</dbReference>
<dbReference type="InterPro" id="IPR029787">
    <property type="entry name" value="Nucleotide_cyclase"/>
</dbReference>
<evidence type="ECO:0000256" key="16">
    <source>
        <dbReference type="SAM" id="MobiDB-lite"/>
    </source>
</evidence>
<keyword evidence="8" id="KW-0547">Nucleotide-binding</keyword>